<keyword evidence="2 4" id="KW-0689">Ribosomal protein</keyword>
<proteinExistence type="inferred from homology"/>
<gene>
    <name evidence="4" type="primary">rpsR</name>
    <name evidence="7" type="ORF">HYR64_03585</name>
</gene>
<feature type="compositionally biased region" description="Basic and acidic residues" evidence="6">
    <location>
        <begin position="17"/>
        <end position="29"/>
    </location>
</feature>
<dbReference type="AlphaFoldDB" id="A0A931LRJ7"/>
<dbReference type="GO" id="GO:0022627">
    <property type="term" value="C:cytosolic small ribosomal subunit"/>
    <property type="evidence" value="ECO:0007669"/>
    <property type="project" value="TreeGrafter"/>
</dbReference>
<dbReference type="GO" id="GO:0006412">
    <property type="term" value="P:translation"/>
    <property type="evidence" value="ECO:0007669"/>
    <property type="project" value="UniProtKB-UniRule"/>
</dbReference>
<evidence type="ECO:0000313" key="8">
    <source>
        <dbReference type="Proteomes" id="UP000727962"/>
    </source>
</evidence>
<dbReference type="GO" id="GO:0070181">
    <property type="term" value="F:small ribosomal subunit rRNA binding"/>
    <property type="evidence" value="ECO:0007669"/>
    <property type="project" value="TreeGrafter"/>
</dbReference>
<dbReference type="HAMAP" id="MF_00270">
    <property type="entry name" value="Ribosomal_bS18"/>
    <property type="match status" value="1"/>
</dbReference>
<sequence length="157" mass="17842">MSEEVTRPRGDSGYAPRGDKDAPPSEPRFKGRRRRKVSFLTIQKIDYVDYKDVATLRRFLNDRGKILASRQTGNTAGQQRMITRAIHRAREMALLPFVVIELSDRRDHGPRRDRGPRDRDYAPREQAPREEAPREEAPVEPVAVAPAEEPAVDAAAE</sequence>
<evidence type="ECO:0000256" key="3">
    <source>
        <dbReference type="ARBA" id="ARBA00023274"/>
    </source>
</evidence>
<evidence type="ECO:0000256" key="5">
    <source>
        <dbReference type="RuleBase" id="RU003910"/>
    </source>
</evidence>
<keyword evidence="4" id="KW-0694">RNA-binding</keyword>
<keyword evidence="4" id="KW-0699">rRNA-binding</keyword>
<feature type="region of interest" description="Disordered" evidence="6">
    <location>
        <begin position="103"/>
        <end position="157"/>
    </location>
</feature>
<accession>A0A931LRJ7</accession>
<comment type="caution">
    <text evidence="7">The sequence shown here is derived from an EMBL/GenBank/DDBJ whole genome shotgun (WGS) entry which is preliminary data.</text>
</comment>
<evidence type="ECO:0000256" key="2">
    <source>
        <dbReference type="ARBA" id="ARBA00022980"/>
    </source>
</evidence>
<dbReference type="PRINTS" id="PR00974">
    <property type="entry name" value="RIBOSOMALS18"/>
</dbReference>
<dbReference type="Pfam" id="PF01084">
    <property type="entry name" value="Ribosomal_S18"/>
    <property type="match status" value="1"/>
</dbReference>
<name>A0A931LRJ7_FIMGI</name>
<keyword evidence="3 4" id="KW-0687">Ribonucleoprotein</keyword>
<dbReference type="SUPFAM" id="SSF46911">
    <property type="entry name" value="Ribosomal protein S18"/>
    <property type="match status" value="1"/>
</dbReference>
<comment type="similarity">
    <text evidence="1 4 5">Belongs to the bacterial ribosomal protein bS18 family.</text>
</comment>
<comment type="subunit">
    <text evidence="4">Part of the 30S ribosomal subunit. Forms a tight heterodimer with protein bS6.</text>
</comment>
<feature type="compositionally biased region" description="Basic and acidic residues" evidence="6">
    <location>
        <begin position="103"/>
        <end position="137"/>
    </location>
</feature>
<dbReference type="InterPro" id="IPR036870">
    <property type="entry name" value="Ribosomal_bS18_sf"/>
</dbReference>
<evidence type="ECO:0000256" key="4">
    <source>
        <dbReference type="HAMAP-Rule" id="MF_00270"/>
    </source>
</evidence>
<reference evidence="7" key="1">
    <citation type="submission" date="2020-07" db="EMBL/GenBank/DDBJ databases">
        <title>Huge and variable diversity of episymbiotic CPR bacteria and DPANN archaea in groundwater ecosystems.</title>
        <authorList>
            <person name="He C.Y."/>
            <person name="Keren R."/>
            <person name="Whittaker M."/>
            <person name="Farag I.F."/>
            <person name="Doudna J."/>
            <person name="Cate J.H.D."/>
            <person name="Banfield J.F."/>
        </authorList>
    </citation>
    <scope>NUCLEOTIDE SEQUENCE</scope>
    <source>
        <strain evidence="7">NC_groundwater_17_Pr7_B-0.1um_64_12</strain>
    </source>
</reference>
<dbReference type="NCBIfam" id="TIGR00165">
    <property type="entry name" value="S18"/>
    <property type="match status" value="1"/>
</dbReference>
<feature type="compositionally biased region" description="Basic and acidic residues" evidence="6">
    <location>
        <begin position="1"/>
        <end position="10"/>
    </location>
</feature>
<feature type="compositionally biased region" description="Low complexity" evidence="6">
    <location>
        <begin position="139"/>
        <end position="157"/>
    </location>
</feature>
<evidence type="ECO:0000256" key="6">
    <source>
        <dbReference type="SAM" id="MobiDB-lite"/>
    </source>
</evidence>
<dbReference type="GO" id="GO:0003735">
    <property type="term" value="F:structural constituent of ribosome"/>
    <property type="evidence" value="ECO:0007669"/>
    <property type="project" value="InterPro"/>
</dbReference>
<protein>
    <recommendedName>
        <fullName evidence="4">Small ribosomal subunit protein bS18</fullName>
    </recommendedName>
</protein>
<dbReference type="Gene3D" id="4.10.640.10">
    <property type="entry name" value="Ribosomal protein S18"/>
    <property type="match status" value="1"/>
</dbReference>
<organism evidence="7 8">
    <name type="scientific">Fimbriimonas ginsengisoli</name>
    <dbReference type="NCBI Taxonomy" id="1005039"/>
    <lineage>
        <taxon>Bacteria</taxon>
        <taxon>Bacillati</taxon>
        <taxon>Armatimonadota</taxon>
        <taxon>Fimbriimonadia</taxon>
        <taxon>Fimbriimonadales</taxon>
        <taxon>Fimbriimonadaceae</taxon>
        <taxon>Fimbriimonas</taxon>
    </lineage>
</organism>
<dbReference type="PANTHER" id="PTHR13479:SF40">
    <property type="entry name" value="SMALL RIBOSOMAL SUBUNIT PROTEIN BS18M"/>
    <property type="match status" value="1"/>
</dbReference>
<dbReference type="PANTHER" id="PTHR13479">
    <property type="entry name" value="30S RIBOSOMAL PROTEIN S18"/>
    <property type="match status" value="1"/>
</dbReference>
<dbReference type="InterPro" id="IPR001648">
    <property type="entry name" value="Ribosomal_bS18"/>
</dbReference>
<dbReference type="EMBL" id="JACOSL010000025">
    <property type="protein sequence ID" value="MBI1756170.1"/>
    <property type="molecule type" value="Genomic_DNA"/>
</dbReference>
<dbReference type="Proteomes" id="UP000727962">
    <property type="component" value="Unassembled WGS sequence"/>
</dbReference>
<comment type="function">
    <text evidence="4">Binds as a heterodimer with protein bS6 to the central domain of the 16S rRNA, where it helps stabilize the platform of the 30S subunit.</text>
</comment>
<evidence type="ECO:0000256" key="1">
    <source>
        <dbReference type="ARBA" id="ARBA00005589"/>
    </source>
</evidence>
<feature type="region of interest" description="Disordered" evidence="6">
    <location>
        <begin position="1"/>
        <end position="34"/>
    </location>
</feature>
<evidence type="ECO:0000313" key="7">
    <source>
        <dbReference type="EMBL" id="MBI1756170.1"/>
    </source>
</evidence>